<sequence length="263" mass="28879">MRADAAALSPEGLITIGDAELHYRWIGPGPEDAPTIVLLHEGLGAVTTWRDFPDRLAEATGHGVFVYSRQGYGKSSPCALPRPLDYMTREAVEVVPPLLDAIGFRRGVLLGHSDGGSIASVYCGRFDDTRVEKLILLAPHFFNEDCCVTSIAEINRIYGDGLREKLKRHHGDNVDCAFRGWADSWLHPDFLNWNIEADLAGVSVPTLVVQGKDDEYGTLAQIEAVRRHVSAPVTVAHLDDCGHSPFRDRSNATLDAIFSFLQS</sequence>
<evidence type="ECO:0000259" key="1">
    <source>
        <dbReference type="Pfam" id="PF12697"/>
    </source>
</evidence>
<gene>
    <name evidence="2" type="ORF">CH339_22365</name>
</gene>
<organism evidence="2 3">
    <name type="scientific">Rhodobium orientis</name>
    <dbReference type="NCBI Taxonomy" id="34017"/>
    <lineage>
        <taxon>Bacteria</taxon>
        <taxon>Pseudomonadati</taxon>
        <taxon>Pseudomonadota</taxon>
        <taxon>Alphaproteobacteria</taxon>
        <taxon>Hyphomicrobiales</taxon>
        <taxon>Rhodobiaceae</taxon>
        <taxon>Rhodobium</taxon>
    </lineage>
</organism>
<feature type="domain" description="AB hydrolase-1" evidence="1">
    <location>
        <begin position="36"/>
        <end position="252"/>
    </location>
</feature>
<accession>A0A327JI56</accession>
<dbReference type="Proteomes" id="UP000249299">
    <property type="component" value="Unassembled WGS sequence"/>
</dbReference>
<protein>
    <recommendedName>
        <fullName evidence="1">AB hydrolase-1 domain-containing protein</fullName>
    </recommendedName>
</protein>
<dbReference type="AlphaFoldDB" id="A0A327JI56"/>
<evidence type="ECO:0000313" key="3">
    <source>
        <dbReference type="Proteomes" id="UP000249299"/>
    </source>
</evidence>
<dbReference type="InterPro" id="IPR000073">
    <property type="entry name" value="AB_hydrolase_1"/>
</dbReference>
<dbReference type="OrthoDB" id="9779853at2"/>
<dbReference type="Gene3D" id="3.40.50.1820">
    <property type="entry name" value="alpha/beta hydrolase"/>
    <property type="match status" value="1"/>
</dbReference>
<dbReference type="RefSeq" id="WP_111436651.1">
    <property type="nucleotide sequence ID" value="NZ_JACIGG010000041.1"/>
</dbReference>
<dbReference type="InterPro" id="IPR050266">
    <property type="entry name" value="AB_hydrolase_sf"/>
</dbReference>
<dbReference type="GO" id="GO:0016020">
    <property type="term" value="C:membrane"/>
    <property type="evidence" value="ECO:0007669"/>
    <property type="project" value="TreeGrafter"/>
</dbReference>
<evidence type="ECO:0000313" key="2">
    <source>
        <dbReference type="EMBL" id="RAI24305.1"/>
    </source>
</evidence>
<name>A0A327JI56_9HYPH</name>
<dbReference type="PANTHER" id="PTHR43798:SF33">
    <property type="entry name" value="HYDROLASE, PUTATIVE (AFU_ORTHOLOGUE AFUA_2G14860)-RELATED"/>
    <property type="match status" value="1"/>
</dbReference>
<keyword evidence="3" id="KW-1185">Reference proteome</keyword>
<dbReference type="InterPro" id="IPR029058">
    <property type="entry name" value="AB_hydrolase_fold"/>
</dbReference>
<dbReference type="SUPFAM" id="SSF53474">
    <property type="entry name" value="alpha/beta-Hydrolases"/>
    <property type="match status" value="1"/>
</dbReference>
<reference evidence="2 3" key="1">
    <citation type="submission" date="2017-07" db="EMBL/GenBank/DDBJ databases">
        <title>Draft Genome Sequences of Select Purple Nonsulfur Bacteria.</title>
        <authorList>
            <person name="Lasarre B."/>
            <person name="Mckinlay J.B."/>
        </authorList>
    </citation>
    <scope>NUCLEOTIDE SEQUENCE [LARGE SCALE GENOMIC DNA]</scope>
    <source>
        <strain evidence="2 3">DSM 11290</strain>
    </source>
</reference>
<comment type="caution">
    <text evidence="2">The sequence shown here is derived from an EMBL/GenBank/DDBJ whole genome shotgun (WGS) entry which is preliminary data.</text>
</comment>
<dbReference type="EMBL" id="NPEV01000079">
    <property type="protein sequence ID" value="RAI24305.1"/>
    <property type="molecule type" value="Genomic_DNA"/>
</dbReference>
<proteinExistence type="predicted"/>
<dbReference type="PANTHER" id="PTHR43798">
    <property type="entry name" value="MONOACYLGLYCEROL LIPASE"/>
    <property type="match status" value="1"/>
</dbReference>
<dbReference type="Pfam" id="PF12697">
    <property type="entry name" value="Abhydrolase_6"/>
    <property type="match status" value="1"/>
</dbReference>